<keyword evidence="5" id="KW-1185">Reference proteome</keyword>
<dbReference type="GO" id="GO:0005739">
    <property type="term" value="C:mitochondrion"/>
    <property type="evidence" value="ECO:0007669"/>
    <property type="project" value="TreeGrafter"/>
</dbReference>
<sequence length="214" mass="24771">MEDGVEGLLEKRESVYIHRRRIKDGMEVFRVLKVSNIDFRRLLVGYRWYTRNELAPLFLDAFKDRLFTTWVGSCVEHSPMSSAMSLLGFALSLSCMLGKELDLYASLVNCCNLPGLPTRRKNVDIVVIRENTEDITKLCSKRIAQYAFEYIYLNNIKTVTAMHKANIMKLVYGLFLESCREIATKYPGITYNEIIVDNCRMQLVSKPEQFNIMV</sequence>
<feature type="domain" description="Isopropylmalate dehydrogenase-like" evidence="3">
    <location>
        <begin position="22"/>
        <end position="214"/>
    </location>
</feature>
<dbReference type="GO" id="GO:0006102">
    <property type="term" value="P:isocitrate metabolic process"/>
    <property type="evidence" value="ECO:0007669"/>
    <property type="project" value="TreeGrafter"/>
</dbReference>
<dbReference type="PANTHER" id="PTHR11835:SF42">
    <property type="entry name" value="ISOCITRATE DEHYDROGENASE [NAD] SUBUNIT BETA, MITOCHONDRIAL"/>
    <property type="match status" value="1"/>
</dbReference>
<evidence type="ECO:0000256" key="1">
    <source>
        <dbReference type="ARBA" id="ARBA00007769"/>
    </source>
</evidence>
<accession>A0A7J7L9W6</accession>
<evidence type="ECO:0000259" key="3">
    <source>
        <dbReference type="SMART" id="SM01329"/>
    </source>
</evidence>
<dbReference type="SMART" id="SM01329">
    <property type="entry name" value="Iso_dh"/>
    <property type="match status" value="1"/>
</dbReference>
<evidence type="ECO:0000313" key="5">
    <source>
        <dbReference type="Proteomes" id="UP000541444"/>
    </source>
</evidence>
<keyword evidence="2" id="KW-0816">Tricarboxylic acid cycle</keyword>
<evidence type="ECO:0000313" key="4">
    <source>
        <dbReference type="EMBL" id="KAF6139349.1"/>
    </source>
</evidence>
<protein>
    <recommendedName>
        <fullName evidence="3">Isopropylmalate dehydrogenase-like domain-containing protein</fullName>
    </recommendedName>
</protein>
<reference evidence="4 5" key="1">
    <citation type="journal article" date="2020" name="IScience">
        <title>Genome Sequencing of the Endangered Kingdonia uniflora (Circaeasteraceae, Ranunculales) Reveals Potential Mechanisms of Evolutionary Specialization.</title>
        <authorList>
            <person name="Sun Y."/>
            <person name="Deng T."/>
            <person name="Zhang A."/>
            <person name="Moore M.J."/>
            <person name="Landis J.B."/>
            <person name="Lin N."/>
            <person name="Zhang H."/>
            <person name="Zhang X."/>
            <person name="Huang J."/>
            <person name="Zhang X."/>
            <person name="Sun H."/>
            <person name="Wang H."/>
        </authorList>
    </citation>
    <scope>NUCLEOTIDE SEQUENCE [LARGE SCALE GENOMIC DNA]</scope>
    <source>
        <strain evidence="4">TB1705</strain>
        <tissue evidence="4">Leaf</tissue>
    </source>
</reference>
<dbReference type="GO" id="GO:0004449">
    <property type="term" value="F:isocitrate dehydrogenase (NAD+) activity"/>
    <property type="evidence" value="ECO:0007669"/>
    <property type="project" value="TreeGrafter"/>
</dbReference>
<gene>
    <name evidence="4" type="ORF">GIB67_021559</name>
</gene>
<organism evidence="4 5">
    <name type="scientific">Kingdonia uniflora</name>
    <dbReference type="NCBI Taxonomy" id="39325"/>
    <lineage>
        <taxon>Eukaryota</taxon>
        <taxon>Viridiplantae</taxon>
        <taxon>Streptophyta</taxon>
        <taxon>Embryophyta</taxon>
        <taxon>Tracheophyta</taxon>
        <taxon>Spermatophyta</taxon>
        <taxon>Magnoliopsida</taxon>
        <taxon>Ranunculales</taxon>
        <taxon>Circaeasteraceae</taxon>
        <taxon>Kingdonia</taxon>
    </lineage>
</organism>
<dbReference type="Pfam" id="PF00180">
    <property type="entry name" value="Iso_dh"/>
    <property type="match status" value="1"/>
</dbReference>
<dbReference type="GO" id="GO:0006099">
    <property type="term" value="P:tricarboxylic acid cycle"/>
    <property type="evidence" value="ECO:0007669"/>
    <property type="project" value="UniProtKB-KW"/>
</dbReference>
<dbReference type="PANTHER" id="PTHR11835">
    <property type="entry name" value="DECARBOXYLATING DEHYDROGENASES-ISOCITRATE, ISOPROPYLMALATE, TARTRATE"/>
    <property type="match status" value="1"/>
</dbReference>
<dbReference type="AlphaFoldDB" id="A0A7J7L9W6"/>
<dbReference type="InterPro" id="IPR024084">
    <property type="entry name" value="IsoPropMal-DH-like_dom"/>
</dbReference>
<proteinExistence type="inferred from homology"/>
<comment type="similarity">
    <text evidence="1">Belongs to the isocitrate and isopropylmalate dehydrogenases family.</text>
</comment>
<dbReference type="Gene3D" id="3.40.718.10">
    <property type="entry name" value="Isopropylmalate Dehydrogenase"/>
    <property type="match status" value="2"/>
</dbReference>
<comment type="caution">
    <text evidence="4">The sequence shown here is derived from an EMBL/GenBank/DDBJ whole genome shotgun (WGS) entry which is preliminary data.</text>
</comment>
<dbReference type="SUPFAM" id="SSF53659">
    <property type="entry name" value="Isocitrate/Isopropylmalate dehydrogenase-like"/>
    <property type="match status" value="1"/>
</dbReference>
<name>A0A7J7L9W6_9MAGN</name>
<dbReference type="OrthoDB" id="10261637at2759"/>
<dbReference type="EMBL" id="JACGCM010002501">
    <property type="protein sequence ID" value="KAF6139349.1"/>
    <property type="molecule type" value="Genomic_DNA"/>
</dbReference>
<dbReference type="Proteomes" id="UP000541444">
    <property type="component" value="Unassembled WGS sequence"/>
</dbReference>
<evidence type="ECO:0000256" key="2">
    <source>
        <dbReference type="ARBA" id="ARBA00022532"/>
    </source>
</evidence>